<dbReference type="EMBL" id="JACOIJ010000018">
    <property type="protein sequence ID" value="MBD1429945.1"/>
    <property type="molecule type" value="Genomic_DNA"/>
</dbReference>
<organism evidence="4 5">
    <name type="scientific">Sphingobacterium litopenaei</name>
    <dbReference type="NCBI Taxonomy" id="2763500"/>
    <lineage>
        <taxon>Bacteria</taxon>
        <taxon>Pseudomonadati</taxon>
        <taxon>Bacteroidota</taxon>
        <taxon>Sphingobacteriia</taxon>
        <taxon>Sphingobacteriales</taxon>
        <taxon>Sphingobacteriaceae</taxon>
        <taxon>Sphingobacterium</taxon>
    </lineage>
</organism>
<evidence type="ECO:0000313" key="4">
    <source>
        <dbReference type="EMBL" id="MBD1429945.1"/>
    </source>
</evidence>
<name>A0ABR7YF58_9SPHI</name>
<dbReference type="PRINTS" id="PR00455">
    <property type="entry name" value="HTHTETR"/>
</dbReference>
<dbReference type="PANTHER" id="PTHR43479">
    <property type="entry name" value="ACREF/ENVCD OPERON REPRESSOR-RELATED"/>
    <property type="match status" value="1"/>
</dbReference>
<comment type="caution">
    <text evidence="4">The sequence shown here is derived from an EMBL/GenBank/DDBJ whole genome shotgun (WGS) entry which is preliminary data.</text>
</comment>
<dbReference type="PANTHER" id="PTHR43479:SF11">
    <property type="entry name" value="ACREF_ENVCD OPERON REPRESSOR-RELATED"/>
    <property type="match status" value="1"/>
</dbReference>
<dbReference type="InterPro" id="IPR009057">
    <property type="entry name" value="Homeodomain-like_sf"/>
</dbReference>
<dbReference type="InterPro" id="IPR050624">
    <property type="entry name" value="HTH-type_Tx_Regulator"/>
</dbReference>
<evidence type="ECO:0000259" key="3">
    <source>
        <dbReference type="PROSITE" id="PS50977"/>
    </source>
</evidence>
<gene>
    <name evidence="4" type="ORF">H8B04_10230</name>
</gene>
<sequence>MDKRKEEIIEIALRRFSHYGFSKTTMNEIADDLKITKANLYYYYPDKVALIKDVVCYISTNLISQEEKMIEAYNGDLLDTLFALLKFRAEHMRKHYMLYINENLDWIRDNAFTEFIDEIECKDLEVLQTLLNKAVDAGNLKMDNIEESSVVLRNIIKGLGLLHTVKDIMCGIPNLENVDHILDSQMKAVKLIFEERIVTNK</sequence>
<dbReference type="InterPro" id="IPR001647">
    <property type="entry name" value="HTH_TetR"/>
</dbReference>
<evidence type="ECO:0000256" key="2">
    <source>
        <dbReference type="PROSITE-ProRule" id="PRU00335"/>
    </source>
</evidence>
<accession>A0ABR7YF58</accession>
<evidence type="ECO:0000313" key="5">
    <source>
        <dbReference type="Proteomes" id="UP000651271"/>
    </source>
</evidence>
<dbReference type="PROSITE" id="PS50977">
    <property type="entry name" value="HTH_TETR_2"/>
    <property type="match status" value="1"/>
</dbReference>
<dbReference type="RefSeq" id="WP_165292114.1">
    <property type="nucleotide sequence ID" value="NZ_JACOIJ010000018.1"/>
</dbReference>
<dbReference type="Gene3D" id="1.10.10.60">
    <property type="entry name" value="Homeodomain-like"/>
    <property type="match status" value="1"/>
</dbReference>
<dbReference type="SUPFAM" id="SSF46689">
    <property type="entry name" value="Homeodomain-like"/>
    <property type="match status" value="1"/>
</dbReference>
<protein>
    <submittedName>
        <fullName evidence="4">TetR/AcrR family transcriptional regulator</fullName>
    </submittedName>
</protein>
<dbReference type="Proteomes" id="UP000651271">
    <property type="component" value="Unassembled WGS sequence"/>
</dbReference>
<feature type="DNA-binding region" description="H-T-H motif" evidence="2">
    <location>
        <begin position="25"/>
        <end position="44"/>
    </location>
</feature>
<dbReference type="Gene3D" id="1.10.357.10">
    <property type="entry name" value="Tetracycline Repressor, domain 2"/>
    <property type="match status" value="1"/>
</dbReference>
<reference evidence="4 5" key="1">
    <citation type="submission" date="2020-08" db="EMBL/GenBank/DDBJ databases">
        <title>Sphingobacterium sp. DN04309 isolated from aquaculture water.</title>
        <authorList>
            <person name="Zhang M."/>
        </authorList>
    </citation>
    <scope>NUCLEOTIDE SEQUENCE [LARGE SCALE GENOMIC DNA]</scope>
    <source>
        <strain evidence="4 5">DN04309</strain>
    </source>
</reference>
<dbReference type="Pfam" id="PF00440">
    <property type="entry name" value="TetR_N"/>
    <property type="match status" value="1"/>
</dbReference>
<evidence type="ECO:0000256" key="1">
    <source>
        <dbReference type="ARBA" id="ARBA00023125"/>
    </source>
</evidence>
<keyword evidence="5" id="KW-1185">Reference proteome</keyword>
<keyword evidence="1 2" id="KW-0238">DNA-binding</keyword>
<feature type="domain" description="HTH tetR-type" evidence="3">
    <location>
        <begin position="2"/>
        <end position="62"/>
    </location>
</feature>
<proteinExistence type="predicted"/>